<dbReference type="PANTHER" id="PTHR43685:SF2">
    <property type="entry name" value="GLYCOSYLTRANSFERASE 2-LIKE DOMAIN-CONTAINING PROTEIN"/>
    <property type="match status" value="1"/>
</dbReference>
<dbReference type="EC" id="2.4.-.-" evidence="2"/>
<dbReference type="InterPro" id="IPR029044">
    <property type="entry name" value="Nucleotide-diphossugar_trans"/>
</dbReference>
<dbReference type="OrthoDB" id="5291101at2"/>
<proteinExistence type="predicted"/>
<keyword evidence="2" id="KW-0328">Glycosyltransferase</keyword>
<protein>
    <submittedName>
        <fullName evidence="2">Putative glycosyltransferase EpsJ</fullName>
        <ecNumber evidence="2">2.4.-.-</ecNumber>
    </submittedName>
</protein>
<dbReference type="PANTHER" id="PTHR43685">
    <property type="entry name" value="GLYCOSYLTRANSFERASE"/>
    <property type="match status" value="1"/>
</dbReference>
<dbReference type="STRING" id="1715691.TA5113_01127"/>
<accession>A0A0P1ISQ8</accession>
<dbReference type="Gene3D" id="3.90.550.10">
    <property type="entry name" value="Spore Coat Polysaccharide Biosynthesis Protein SpsA, Chain A"/>
    <property type="match status" value="1"/>
</dbReference>
<dbReference type="EMBL" id="CYUE01000020">
    <property type="protein sequence ID" value="CUK26489.1"/>
    <property type="molecule type" value="Genomic_DNA"/>
</dbReference>
<feature type="domain" description="Glycosyltransferase 2-like" evidence="1">
    <location>
        <begin position="5"/>
        <end position="164"/>
    </location>
</feature>
<evidence type="ECO:0000259" key="1">
    <source>
        <dbReference type="Pfam" id="PF00535"/>
    </source>
</evidence>
<dbReference type="RefSeq" id="WP_058315372.1">
    <property type="nucleotide sequence ID" value="NZ_CYTO01000009.1"/>
</dbReference>
<evidence type="ECO:0000313" key="2">
    <source>
        <dbReference type="EMBL" id="CUK26489.1"/>
    </source>
</evidence>
<dbReference type="SUPFAM" id="SSF53448">
    <property type="entry name" value="Nucleotide-diphospho-sugar transferases"/>
    <property type="match status" value="1"/>
</dbReference>
<gene>
    <name evidence="2" type="primary">epsJ_2</name>
    <name evidence="2" type="ORF">TA5114_02300</name>
</gene>
<keyword evidence="3" id="KW-1185">Reference proteome</keyword>
<dbReference type="InterPro" id="IPR050834">
    <property type="entry name" value="Glycosyltransf_2"/>
</dbReference>
<reference evidence="3" key="1">
    <citation type="submission" date="2015-09" db="EMBL/GenBank/DDBJ databases">
        <authorList>
            <person name="Rodrigo-Torres Lidia"/>
            <person name="Arahal R.David."/>
        </authorList>
    </citation>
    <scope>NUCLEOTIDE SEQUENCE [LARGE SCALE GENOMIC DNA]</scope>
    <source>
        <strain evidence="3">CECT 5114</strain>
    </source>
</reference>
<name>A0A0P1ISQ8_9RHOB</name>
<dbReference type="AlphaFoldDB" id="A0A0P1ISQ8"/>
<dbReference type="CDD" id="cd00761">
    <property type="entry name" value="Glyco_tranf_GTA_type"/>
    <property type="match status" value="1"/>
</dbReference>
<evidence type="ECO:0000313" key="3">
    <source>
        <dbReference type="Proteomes" id="UP000051184"/>
    </source>
</evidence>
<dbReference type="GO" id="GO:0016757">
    <property type="term" value="F:glycosyltransferase activity"/>
    <property type="evidence" value="ECO:0007669"/>
    <property type="project" value="UniProtKB-KW"/>
</dbReference>
<dbReference type="Pfam" id="PF00535">
    <property type="entry name" value="Glycos_transf_2"/>
    <property type="match status" value="1"/>
</dbReference>
<organism evidence="2 3">
    <name type="scientific">Cognatishimia activa</name>
    <dbReference type="NCBI Taxonomy" id="1715691"/>
    <lineage>
        <taxon>Bacteria</taxon>
        <taxon>Pseudomonadati</taxon>
        <taxon>Pseudomonadota</taxon>
        <taxon>Alphaproteobacteria</taxon>
        <taxon>Rhodobacterales</taxon>
        <taxon>Paracoccaceae</taxon>
        <taxon>Cognatishimia</taxon>
    </lineage>
</organism>
<dbReference type="Proteomes" id="UP000051184">
    <property type="component" value="Unassembled WGS sequence"/>
</dbReference>
<dbReference type="InterPro" id="IPR001173">
    <property type="entry name" value="Glyco_trans_2-like"/>
</dbReference>
<keyword evidence="2" id="KW-0808">Transferase</keyword>
<sequence length="304" mass="33492">MTDFSIIMPCYNAEDTLGRAITSVLAQSHTSWELICVNDGSQDDTAARLSEWEQAEPNIRVIHTKNRGPSVARNLGAATAAGKVLCFLDADDIWEPYKLAQLFALFKDPKIGGAFGEISFFETPDQEITRSTVPNGPLTIPMLMGENPVCTMSNFSLRAKHFHDCGGLAAGLVHNEDLEWLIRLVGMGVEIHPIADRHVWYRTSRGGLSADLIAMAKSRRVALRTALYFGHRPKAAQEAIYLRYLARRALRLQDGAETARRFALKGLKQNPAAFLWPPRRGVATAVAALAAPNLPTQIKRSLLS</sequence>